<evidence type="ECO:0000313" key="3">
    <source>
        <dbReference type="Proteomes" id="UP000266188"/>
    </source>
</evidence>
<evidence type="ECO:0000256" key="1">
    <source>
        <dbReference type="SAM" id="MobiDB-lite"/>
    </source>
</evidence>
<dbReference type="PANTHER" id="PTHR36576:SF2">
    <property type="entry name" value="PROTEIN CON-6, PUTATIVE (AFU_ORTHOLOGUE AFUA_4G03615)-RELATED"/>
    <property type="match status" value="1"/>
</dbReference>
<dbReference type="InterPro" id="IPR052670">
    <property type="entry name" value="UPF0654_domain"/>
</dbReference>
<dbReference type="AlphaFoldDB" id="A0A3A2ZT55"/>
<dbReference type="Proteomes" id="UP000266188">
    <property type="component" value="Unassembled WGS sequence"/>
</dbReference>
<dbReference type="EMBL" id="MVGC01000075">
    <property type="protein sequence ID" value="RJE24587.1"/>
    <property type="molecule type" value="Genomic_DNA"/>
</dbReference>
<proteinExistence type="predicted"/>
<keyword evidence="3" id="KW-1185">Reference proteome</keyword>
<protein>
    <submittedName>
        <fullName evidence="2">Conidiation protein Con-6</fullName>
    </submittedName>
</protein>
<feature type="compositionally biased region" description="Basic and acidic residues" evidence="1">
    <location>
        <begin position="28"/>
        <end position="48"/>
    </location>
</feature>
<evidence type="ECO:0000313" key="2">
    <source>
        <dbReference type="EMBL" id="RJE24587.1"/>
    </source>
</evidence>
<reference evidence="3" key="1">
    <citation type="submission" date="2017-02" db="EMBL/GenBank/DDBJ databases">
        <authorList>
            <person name="Tafer H."/>
            <person name="Lopandic K."/>
        </authorList>
    </citation>
    <scope>NUCLEOTIDE SEQUENCE [LARGE SCALE GENOMIC DNA]</scope>
    <source>
        <strain evidence="3">CBS 366.77</strain>
    </source>
</reference>
<name>A0A3A2ZT55_9EURO</name>
<accession>A0A3A2ZT55</accession>
<sequence>MRGYKATLSNPHTSDEAKKNAQAMLDRLGGDQPRDGLYEQSKHGKDPTRVMSGLKAAHHNPNVTDSGRQKAEEKLMEMNELPEE</sequence>
<feature type="region of interest" description="Disordered" evidence="1">
    <location>
        <begin position="1"/>
        <end position="84"/>
    </location>
</feature>
<comment type="caution">
    <text evidence="2">The sequence shown here is derived from an EMBL/GenBank/DDBJ whole genome shotgun (WGS) entry which is preliminary data.</text>
</comment>
<organism evidence="2 3">
    <name type="scientific">Aspergillus sclerotialis</name>
    <dbReference type="NCBI Taxonomy" id="2070753"/>
    <lineage>
        <taxon>Eukaryota</taxon>
        <taxon>Fungi</taxon>
        <taxon>Dikarya</taxon>
        <taxon>Ascomycota</taxon>
        <taxon>Pezizomycotina</taxon>
        <taxon>Eurotiomycetes</taxon>
        <taxon>Eurotiomycetidae</taxon>
        <taxon>Eurotiales</taxon>
        <taxon>Aspergillaceae</taxon>
        <taxon>Aspergillus</taxon>
        <taxon>Aspergillus subgen. Polypaecilum</taxon>
    </lineage>
</organism>
<dbReference type="PANTHER" id="PTHR36576">
    <property type="entry name" value="UPF0654 PROTEIN C11D3.01C-RELATED"/>
    <property type="match status" value="1"/>
</dbReference>
<dbReference type="Pfam" id="PF10346">
    <property type="entry name" value="Con-6"/>
    <property type="match status" value="2"/>
</dbReference>
<dbReference type="GO" id="GO:0005737">
    <property type="term" value="C:cytoplasm"/>
    <property type="evidence" value="ECO:0007669"/>
    <property type="project" value="TreeGrafter"/>
</dbReference>
<feature type="compositionally biased region" description="Basic and acidic residues" evidence="1">
    <location>
        <begin position="67"/>
        <end position="77"/>
    </location>
</feature>
<dbReference type="InterPro" id="IPR018824">
    <property type="entry name" value="Conidiation-specific_6"/>
</dbReference>
<gene>
    <name evidence="2" type="ORF">PHISCL_03065</name>
</gene>
<dbReference type="OrthoDB" id="5419162at2759"/>